<evidence type="ECO:0000313" key="4">
    <source>
        <dbReference type="Proteomes" id="UP000007015"/>
    </source>
</evidence>
<feature type="domain" description="DUF4220" evidence="2">
    <location>
        <begin position="69"/>
        <end position="295"/>
    </location>
</feature>
<feature type="transmembrane region" description="Helical" evidence="1">
    <location>
        <begin position="137"/>
        <end position="155"/>
    </location>
</feature>
<evidence type="ECO:0000313" key="3">
    <source>
        <dbReference type="EMBL" id="EEC76607.1"/>
    </source>
</evidence>
<keyword evidence="1" id="KW-0812">Transmembrane</keyword>
<feature type="transmembrane region" description="Helical" evidence="1">
    <location>
        <begin position="167"/>
        <end position="186"/>
    </location>
</feature>
<dbReference type="HOGENOM" id="CLU_008762_0_0_1"/>
<protein>
    <recommendedName>
        <fullName evidence="2">DUF4220 domain-containing protein</fullName>
    </recommendedName>
</protein>
<dbReference type="InterPro" id="IPR025315">
    <property type="entry name" value="DUF4220"/>
</dbReference>
<keyword evidence="1" id="KW-0472">Membrane</keyword>
<dbReference type="OMA" id="MGQASIM"/>
<dbReference type="Gramene" id="BGIOSGA009370-TA">
    <property type="protein sequence ID" value="BGIOSGA009370-PA"/>
    <property type="gene ID" value="BGIOSGA009370"/>
</dbReference>
<accession>B8AP83</accession>
<evidence type="ECO:0000256" key="1">
    <source>
        <dbReference type="SAM" id="Phobius"/>
    </source>
</evidence>
<proteinExistence type="predicted"/>
<keyword evidence="1" id="KW-1133">Transmembrane helix</keyword>
<name>B8AP83_ORYSI</name>
<gene>
    <name evidence="3" type="ORF">OsI_14468</name>
</gene>
<evidence type="ECO:0000259" key="2">
    <source>
        <dbReference type="Pfam" id="PF13968"/>
    </source>
</evidence>
<reference evidence="3 4" key="1">
    <citation type="journal article" date="2005" name="PLoS Biol.">
        <title>The genomes of Oryza sativa: a history of duplications.</title>
        <authorList>
            <person name="Yu J."/>
            <person name="Wang J."/>
            <person name="Lin W."/>
            <person name="Li S."/>
            <person name="Li H."/>
            <person name="Zhou J."/>
            <person name="Ni P."/>
            <person name="Dong W."/>
            <person name="Hu S."/>
            <person name="Zeng C."/>
            <person name="Zhang J."/>
            <person name="Zhang Y."/>
            <person name="Li R."/>
            <person name="Xu Z."/>
            <person name="Li S."/>
            <person name="Li X."/>
            <person name="Zheng H."/>
            <person name="Cong L."/>
            <person name="Lin L."/>
            <person name="Yin J."/>
            <person name="Geng J."/>
            <person name="Li G."/>
            <person name="Shi J."/>
            <person name="Liu J."/>
            <person name="Lv H."/>
            <person name="Li J."/>
            <person name="Wang J."/>
            <person name="Deng Y."/>
            <person name="Ran L."/>
            <person name="Shi X."/>
            <person name="Wang X."/>
            <person name="Wu Q."/>
            <person name="Li C."/>
            <person name="Ren X."/>
            <person name="Wang J."/>
            <person name="Wang X."/>
            <person name="Li D."/>
            <person name="Liu D."/>
            <person name="Zhang X."/>
            <person name="Ji Z."/>
            <person name="Zhao W."/>
            <person name="Sun Y."/>
            <person name="Zhang Z."/>
            <person name="Bao J."/>
            <person name="Han Y."/>
            <person name="Dong L."/>
            <person name="Ji J."/>
            <person name="Chen P."/>
            <person name="Wu S."/>
            <person name="Liu J."/>
            <person name="Xiao Y."/>
            <person name="Bu D."/>
            <person name="Tan J."/>
            <person name="Yang L."/>
            <person name="Ye C."/>
            <person name="Zhang J."/>
            <person name="Xu J."/>
            <person name="Zhou Y."/>
            <person name="Yu Y."/>
            <person name="Zhang B."/>
            <person name="Zhuang S."/>
            <person name="Wei H."/>
            <person name="Liu B."/>
            <person name="Lei M."/>
            <person name="Yu H."/>
            <person name="Li Y."/>
            <person name="Xu H."/>
            <person name="Wei S."/>
            <person name="He X."/>
            <person name="Fang L."/>
            <person name="Zhang Z."/>
            <person name="Zhang Y."/>
            <person name="Huang X."/>
            <person name="Su Z."/>
            <person name="Tong W."/>
            <person name="Li J."/>
            <person name="Tong Z."/>
            <person name="Li S."/>
            <person name="Ye J."/>
            <person name="Wang L."/>
            <person name="Fang L."/>
            <person name="Lei T."/>
            <person name="Chen C."/>
            <person name="Chen H."/>
            <person name="Xu Z."/>
            <person name="Li H."/>
            <person name="Huang H."/>
            <person name="Zhang F."/>
            <person name="Xu H."/>
            <person name="Li N."/>
            <person name="Zhao C."/>
            <person name="Li S."/>
            <person name="Dong L."/>
            <person name="Huang Y."/>
            <person name="Li L."/>
            <person name="Xi Y."/>
            <person name="Qi Q."/>
            <person name="Li W."/>
            <person name="Zhang B."/>
            <person name="Hu W."/>
            <person name="Zhang Y."/>
            <person name="Tian X."/>
            <person name="Jiao Y."/>
            <person name="Liang X."/>
            <person name="Jin J."/>
            <person name="Gao L."/>
            <person name="Zheng W."/>
            <person name="Hao B."/>
            <person name="Liu S."/>
            <person name="Wang W."/>
            <person name="Yuan L."/>
            <person name="Cao M."/>
            <person name="McDermott J."/>
            <person name="Samudrala R."/>
            <person name="Wang J."/>
            <person name="Wong G.K."/>
            <person name="Yang H."/>
        </authorList>
    </citation>
    <scope>NUCLEOTIDE SEQUENCE [LARGE SCALE GENOMIC DNA]</scope>
    <source>
        <strain evidence="4">cv. 93-11</strain>
    </source>
</reference>
<feature type="transmembrane region" description="Helical" evidence="1">
    <location>
        <begin position="106"/>
        <end position="125"/>
    </location>
</feature>
<dbReference type="Pfam" id="PF13968">
    <property type="entry name" value="DUF4220"/>
    <property type="match status" value="1"/>
</dbReference>
<dbReference type="AlphaFoldDB" id="B8AP83"/>
<feature type="transmembrane region" description="Helical" evidence="1">
    <location>
        <begin position="29"/>
        <end position="49"/>
    </location>
</feature>
<organism evidence="3 4">
    <name type="scientific">Oryza sativa subsp. indica</name>
    <name type="common">Rice</name>
    <dbReference type="NCBI Taxonomy" id="39946"/>
    <lineage>
        <taxon>Eukaryota</taxon>
        <taxon>Viridiplantae</taxon>
        <taxon>Streptophyta</taxon>
        <taxon>Embryophyta</taxon>
        <taxon>Tracheophyta</taxon>
        <taxon>Spermatophyta</taxon>
        <taxon>Magnoliopsida</taxon>
        <taxon>Liliopsida</taxon>
        <taxon>Poales</taxon>
        <taxon>Poaceae</taxon>
        <taxon>BOP clade</taxon>
        <taxon>Oryzoideae</taxon>
        <taxon>Oryzeae</taxon>
        <taxon>Oryzinae</taxon>
        <taxon>Oryza</taxon>
        <taxon>Oryza sativa</taxon>
    </lineage>
</organism>
<keyword evidence="4" id="KW-1185">Reference proteome</keyword>
<dbReference type="PANTHER" id="PTHR31325">
    <property type="entry name" value="OS01G0798800 PROTEIN-RELATED"/>
    <property type="match status" value="1"/>
</dbReference>
<sequence length="512" mass="58045">MTNTSMSSGSEGDQCNYDDVDFKQIRVRILRTNVVLVFSLITVAILVGASSFSRRYRRHGLIRLISVGAYTLFLPLVSYVVSGVDKENCALPDGIDECTDDSSRYLLVWASVVQIVGANYCTAIAADDNERQNIAPIVQLLVGAIWTLVLVINHFNEYSYDASSVYWFIWVPCALTIGKVLARLYAHGMARRSFEIGRNPRLVAGYMRQLNLPRRDDHAIPLLVMGEDKQDVEEGPRGYRFTNHSGNNSLVTMDRITNMTPANENVLNSQFKDVCLSFSLFKLLRQRFARCLVVEEDYGTVPNFTIKLRHGDPQAQPQGIRSPLMQRLICRILRFRCKMLSNSYKMGQASIMDTNMKVVKAVRRLLQLADEKMKYVEIQPEVNTAILDKFRANNWRLPTVNASLQQSRIGNDILWACNGKGTSDVILVWHIATCIFQIKHPYEGPNAPAITASQLSRYCAYLLSSAPELLPDDKAWSKKLYKSVKKITEPIFSKSNTRPVQYEHILQKLDEI</sequence>
<dbReference type="STRING" id="39946.B8AP83"/>
<dbReference type="EMBL" id="CM000128">
    <property type="protein sequence ID" value="EEC76607.1"/>
    <property type="molecule type" value="Genomic_DNA"/>
</dbReference>
<feature type="transmembrane region" description="Helical" evidence="1">
    <location>
        <begin position="61"/>
        <end position="81"/>
    </location>
</feature>
<dbReference type="Proteomes" id="UP000007015">
    <property type="component" value="Chromosome 3"/>
</dbReference>